<dbReference type="Proteomes" id="UP001589619">
    <property type="component" value="Unassembled WGS sequence"/>
</dbReference>
<feature type="transmembrane region" description="Helical" evidence="7">
    <location>
        <begin position="244"/>
        <end position="262"/>
    </location>
</feature>
<dbReference type="InterPro" id="IPR050901">
    <property type="entry name" value="BP-dep_ABC_trans_perm"/>
</dbReference>
<evidence type="ECO:0000256" key="2">
    <source>
        <dbReference type="ARBA" id="ARBA00022448"/>
    </source>
</evidence>
<dbReference type="CDD" id="cd06261">
    <property type="entry name" value="TM_PBP2"/>
    <property type="match status" value="1"/>
</dbReference>
<evidence type="ECO:0000259" key="8">
    <source>
        <dbReference type="PROSITE" id="PS50928"/>
    </source>
</evidence>
<dbReference type="InterPro" id="IPR035906">
    <property type="entry name" value="MetI-like_sf"/>
</dbReference>
<dbReference type="Gene3D" id="1.10.3720.10">
    <property type="entry name" value="MetI-like"/>
    <property type="match status" value="1"/>
</dbReference>
<feature type="transmembrane region" description="Helical" evidence="7">
    <location>
        <begin position="12"/>
        <end position="34"/>
    </location>
</feature>
<evidence type="ECO:0000256" key="5">
    <source>
        <dbReference type="ARBA" id="ARBA00022989"/>
    </source>
</evidence>
<dbReference type="SUPFAM" id="SSF161098">
    <property type="entry name" value="MetI-like"/>
    <property type="match status" value="1"/>
</dbReference>
<feature type="transmembrane region" description="Helical" evidence="7">
    <location>
        <begin position="184"/>
        <end position="206"/>
    </location>
</feature>
<comment type="caution">
    <text evidence="9">The sequence shown here is derived from an EMBL/GenBank/DDBJ whole genome shotgun (WGS) entry which is preliminary data.</text>
</comment>
<keyword evidence="4 7" id="KW-0812">Transmembrane</keyword>
<organism evidence="9 10">
    <name type="scientific">Paenibacillus hodogayensis</name>
    <dbReference type="NCBI Taxonomy" id="279208"/>
    <lineage>
        <taxon>Bacteria</taxon>
        <taxon>Bacillati</taxon>
        <taxon>Bacillota</taxon>
        <taxon>Bacilli</taxon>
        <taxon>Bacillales</taxon>
        <taxon>Paenibacillaceae</taxon>
        <taxon>Paenibacillus</taxon>
    </lineage>
</organism>
<evidence type="ECO:0000256" key="4">
    <source>
        <dbReference type="ARBA" id="ARBA00022692"/>
    </source>
</evidence>
<feature type="transmembrane region" description="Helical" evidence="7">
    <location>
        <begin position="72"/>
        <end position="95"/>
    </location>
</feature>
<feature type="domain" description="ABC transmembrane type-1" evidence="8">
    <location>
        <begin position="72"/>
        <end position="262"/>
    </location>
</feature>
<dbReference type="Pfam" id="PF00528">
    <property type="entry name" value="BPD_transp_1"/>
    <property type="match status" value="1"/>
</dbReference>
<feature type="transmembrane region" description="Helical" evidence="7">
    <location>
        <begin position="141"/>
        <end position="163"/>
    </location>
</feature>
<accession>A0ABV5VX01</accession>
<keyword evidence="2 7" id="KW-0813">Transport</keyword>
<evidence type="ECO:0000256" key="6">
    <source>
        <dbReference type="ARBA" id="ARBA00023136"/>
    </source>
</evidence>
<comment type="similarity">
    <text evidence="7">Belongs to the binding-protein-dependent transport system permease family.</text>
</comment>
<gene>
    <name evidence="9" type="ORF">ACFFNY_14845</name>
</gene>
<dbReference type="EMBL" id="JBHMAG010000012">
    <property type="protein sequence ID" value="MFB9752839.1"/>
    <property type="molecule type" value="Genomic_DNA"/>
</dbReference>
<dbReference type="PANTHER" id="PTHR32243">
    <property type="entry name" value="MALTOSE TRANSPORT SYSTEM PERMEASE-RELATED"/>
    <property type="match status" value="1"/>
</dbReference>
<dbReference type="RefSeq" id="WP_344903118.1">
    <property type="nucleotide sequence ID" value="NZ_BAAAYO010000001.1"/>
</dbReference>
<evidence type="ECO:0000256" key="3">
    <source>
        <dbReference type="ARBA" id="ARBA00022475"/>
    </source>
</evidence>
<evidence type="ECO:0000313" key="10">
    <source>
        <dbReference type="Proteomes" id="UP001589619"/>
    </source>
</evidence>
<dbReference type="InterPro" id="IPR000515">
    <property type="entry name" value="MetI-like"/>
</dbReference>
<evidence type="ECO:0000256" key="7">
    <source>
        <dbReference type="RuleBase" id="RU363032"/>
    </source>
</evidence>
<proteinExistence type="inferred from homology"/>
<keyword evidence="6 7" id="KW-0472">Membrane</keyword>
<keyword evidence="3" id="KW-1003">Cell membrane</keyword>
<protein>
    <submittedName>
        <fullName evidence="9">Carbohydrate ABC transporter permease</fullName>
    </submittedName>
</protein>
<comment type="subcellular location">
    <subcellularLocation>
        <location evidence="1 7">Cell membrane</location>
        <topology evidence="1 7">Multi-pass membrane protein</topology>
    </subcellularLocation>
</comment>
<keyword evidence="5 7" id="KW-1133">Transmembrane helix</keyword>
<dbReference type="PROSITE" id="PS50928">
    <property type="entry name" value="ABC_TM1"/>
    <property type="match status" value="1"/>
</dbReference>
<feature type="transmembrane region" description="Helical" evidence="7">
    <location>
        <begin position="107"/>
        <end position="129"/>
    </location>
</feature>
<sequence>MELRQGNRFRNYTLNVVTAVIVIGSLLPLIWLFLTSIKPQVIAFSLPPKWIFTPTFKNFVSVFTDAAFMKSYYNSVVVSVMTTAISLYFGVLSGYSLARSKSMAGKVMGLWIILVRMASPIMFILPLYIMLRTVGALDSYLGLALTYLLITLPFVTWMMSSFFKGIPEEIEEAALLDGCGRVKVLTKINLPLVLPGIATCAIFTFINSWNEFLYALIISGRGTRTAPVMVQGFITFEGINWGELAAVGVFVTLPVLVVSFIFQKGLVKGLTGGAVK</sequence>
<evidence type="ECO:0000256" key="1">
    <source>
        <dbReference type="ARBA" id="ARBA00004651"/>
    </source>
</evidence>
<keyword evidence="10" id="KW-1185">Reference proteome</keyword>
<reference evidence="9 10" key="1">
    <citation type="submission" date="2024-09" db="EMBL/GenBank/DDBJ databases">
        <authorList>
            <person name="Sun Q."/>
            <person name="Mori K."/>
        </authorList>
    </citation>
    <scope>NUCLEOTIDE SEQUENCE [LARGE SCALE GENOMIC DNA]</scope>
    <source>
        <strain evidence="9 10">JCM 12520</strain>
    </source>
</reference>
<dbReference type="PANTHER" id="PTHR32243:SF18">
    <property type="entry name" value="INNER MEMBRANE ABC TRANSPORTER PERMEASE PROTEIN YCJP"/>
    <property type="match status" value="1"/>
</dbReference>
<name>A0ABV5VX01_9BACL</name>
<evidence type="ECO:0000313" key="9">
    <source>
        <dbReference type="EMBL" id="MFB9752839.1"/>
    </source>
</evidence>